<evidence type="ECO:0000259" key="11">
    <source>
        <dbReference type="Pfam" id="PF14658"/>
    </source>
</evidence>
<reference evidence="13 14" key="1">
    <citation type="submission" date="2016-06" db="EMBL/GenBank/DDBJ databases">
        <title>Genome of Rhinopithecus bieti.</title>
        <authorList>
            <person name="Wu"/>
            <person name="C.-I. and Zhang"/>
            <person name="Y."/>
        </authorList>
    </citation>
    <scope>NUCLEOTIDE SEQUENCE</scope>
</reference>
<keyword evidence="14" id="KW-1185">Reference proteome</keyword>
<dbReference type="InterPro" id="IPR039508">
    <property type="entry name" value="KASH5_EF-hand-like_dom"/>
</dbReference>
<proteinExistence type="predicted"/>
<feature type="compositionally biased region" description="Polar residues" evidence="9">
    <location>
        <begin position="1028"/>
        <end position="1050"/>
    </location>
</feature>
<comment type="subcellular location">
    <subcellularLocation>
        <location evidence="2">Cytoplasm</location>
    </subcellularLocation>
    <subcellularLocation>
        <location evidence="1">Membrane</location>
        <topology evidence="1">Single-pass membrane protein</topology>
    </subcellularLocation>
</comment>
<evidence type="ECO:0000256" key="1">
    <source>
        <dbReference type="ARBA" id="ARBA00004167"/>
    </source>
</evidence>
<evidence type="ECO:0000256" key="5">
    <source>
        <dbReference type="ARBA" id="ARBA00022989"/>
    </source>
</evidence>
<evidence type="ECO:0008006" key="15">
    <source>
        <dbReference type="Google" id="ProtNLM"/>
    </source>
</evidence>
<feature type="region of interest" description="Disordered" evidence="9">
    <location>
        <begin position="748"/>
        <end position="767"/>
    </location>
</feature>
<dbReference type="GO" id="GO:0005789">
    <property type="term" value="C:endoplasmic reticulum membrane"/>
    <property type="evidence" value="ECO:0007669"/>
    <property type="project" value="TreeGrafter"/>
</dbReference>
<evidence type="ECO:0000256" key="10">
    <source>
        <dbReference type="SAM" id="Phobius"/>
    </source>
</evidence>
<dbReference type="InterPro" id="IPR028168">
    <property type="entry name" value="KASH5_CC"/>
</dbReference>
<dbReference type="OMA" id="EWMAYCG"/>
<feature type="domain" description="KASH5-like coiled-coil" evidence="12">
    <location>
        <begin position="353"/>
        <end position="541"/>
    </location>
</feature>
<dbReference type="InterPro" id="IPR008677">
    <property type="entry name" value="MRVI1"/>
</dbReference>
<dbReference type="Ensembl" id="ENSRBIT00000006807.1">
    <property type="protein sequence ID" value="ENSRBIP00000001195.1"/>
    <property type="gene ID" value="ENSRBIG00000005977.1"/>
</dbReference>
<feature type="region of interest" description="Disordered" evidence="9">
    <location>
        <begin position="1022"/>
        <end position="1055"/>
    </location>
</feature>
<organism evidence="13 14">
    <name type="scientific">Rhinopithecus bieti</name>
    <name type="common">Black snub-nosed monkey</name>
    <name type="synonym">Pygathrix bieti</name>
    <dbReference type="NCBI Taxonomy" id="61621"/>
    <lineage>
        <taxon>Eukaryota</taxon>
        <taxon>Metazoa</taxon>
        <taxon>Chordata</taxon>
        <taxon>Craniata</taxon>
        <taxon>Vertebrata</taxon>
        <taxon>Euteleostomi</taxon>
        <taxon>Mammalia</taxon>
        <taxon>Eutheria</taxon>
        <taxon>Euarchontoglires</taxon>
        <taxon>Primates</taxon>
        <taxon>Haplorrhini</taxon>
        <taxon>Catarrhini</taxon>
        <taxon>Cercopithecidae</taxon>
        <taxon>Colobinae</taxon>
        <taxon>Rhinopithecus</taxon>
    </lineage>
</organism>
<reference evidence="13" key="2">
    <citation type="submission" date="2025-08" db="UniProtKB">
        <authorList>
            <consortium name="Ensembl"/>
        </authorList>
    </citation>
    <scope>IDENTIFICATION</scope>
</reference>
<dbReference type="Pfam" id="PF14662">
    <property type="entry name" value="KASH_CCD"/>
    <property type="match status" value="1"/>
</dbReference>
<dbReference type="PANTHER" id="PTHR15352">
    <property type="entry name" value="LYMPHOID-RESTRICTED MEMBRANE PROTEIN, JAW1"/>
    <property type="match status" value="1"/>
</dbReference>
<dbReference type="Proteomes" id="UP000233180">
    <property type="component" value="Unassembled WGS sequence"/>
</dbReference>
<dbReference type="STRING" id="61621.ENSRBIP00000001195"/>
<evidence type="ECO:0000256" key="6">
    <source>
        <dbReference type="ARBA" id="ARBA00023054"/>
    </source>
</evidence>
<evidence type="ECO:0000256" key="8">
    <source>
        <dbReference type="SAM" id="Coils"/>
    </source>
</evidence>
<name>A0A2K6JQA8_RHIBE</name>
<feature type="region of interest" description="Disordered" evidence="9">
    <location>
        <begin position="1337"/>
        <end position="1365"/>
    </location>
</feature>
<evidence type="ECO:0000313" key="14">
    <source>
        <dbReference type="Proteomes" id="UP000233180"/>
    </source>
</evidence>
<feature type="transmembrane region" description="Helical" evidence="10">
    <location>
        <begin position="1395"/>
        <end position="1413"/>
    </location>
</feature>
<evidence type="ECO:0000256" key="2">
    <source>
        <dbReference type="ARBA" id="ARBA00004496"/>
    </source>
</evidence>
<dbReference type="PANTHER" id="PTHR15352:SF3">
    <property type="entry name" value="INOSITOL 1,4,5-TRIPHOSPHATE RECEPTOR ASSOCIATED 2"/>
    <property type="match status" value="1"/>
</dbReference>
<evidence type="ECO:0000313" key="13">
    <source>
        <dbReference type="Ensembl" id="ENSRBIP00000001195.1"/>
    </source>
</evidence>
<evidence type="ECO:0000256" key="3">
    <source>
        <dbReference type="ARBA" id="ARBA00022490"/>
    </source>
</evidence>
<keyword evidence="7 10" id="KW-0472">Membrane</keyword>
<protein>
    <recommendedName>
        <fullName evidence="15">Inositol 1,4,5-triphosphate receptor associated 2</fullName>
    </recommendedName>
</protein>
<feature type="compositionally biased region" description="Basic and acidic residues" evidence="9">
    <location>
        <begin position="748"/>
        <end position="765"/>
    </location>
</feature>
<evidence type="ECO:0000256" key="7">
    <source>
        <dbReference type="ARBA" id="ARBA00023136"/>
    </source>
</evidence>
<feature type="coiled-coil region" evidence="8">
    <location>
        <begin position="368"/>
        <end position="489"/>
    </location>
</feature>
<feature type="compositionally biased region" description="Basic and acidic residues" evidence="9">
    <location>
        <begin position="1064"/>
        <end position="1078"/>
    </location>
</feature>
<dbReference type="Pfam" id="PF14658">
    <property type="entry name" value="EF-hand_9"/>
    <property type="match status" value="1"/>
</dbReference>
<accession>A0A2K6JQA8</accession>
<feature type="coiled-coil region" evidence="8">
    <location>
        <begin position="652"/>
        <end position="704"/>
    </location>
</feature>
<keyword evidence="4 10" id="KW-0812">Transmembrane</keyword>
<keyword evidence="3" id="KW-0963">Cytoplasm</keyword>
<feature type="domain" description="Protein KASH5 EF-hand-like" evidence="11">
    <location>
        <begin position="233"/>
        <end position="291"/>
    </location>
</feature>
<reference evidence="13" key="3">
    <citation type="submission" date="2025-09" db="UniProtKB">
        <authorList>
            <consortium name="Ensembl"/>
        </authorList>
    </citation>
    <scope>IDENTIFICATION</scope>
</reference>
<evidence type="ECO:0000259" key="12">
    <source>
        <dbReference type="Pfam" id="PF14662"/>
    </source>
</evidence>
<feature type="compositionally biased region" description="Basic and acidic residues" evidence="9">
    <location>
        <begin position="1350"/>
        <end position="1364"/>
    </location>
</feature>
<keyword evidence="6 8" id="KW-0175">Coiled coil</keyword>
<evidence type="ECO:0000256" key="4">
    <source>
        <dbReference type="ARBA" id="ARBA00022692"/>
    </source>
</evidence>
<evidence type="ECO:0000256" key="9">
    <source>
        <dbReference type="SAM" id="MobiDB-lite"/>
    </source>
</evidence>
<keyword evidence="5 10" id="KW-1133">Transmembrane helix</keyword>
<dbReference type="GeneTree" id="ENSGT00530000063722"/>
<sequence>MASPRKVTEKRHNPVESICRKIRAIHKREAISNPVQQIIKYQSSSFDSPQTNTKKHFEEVLRKMTAACVPTPDSHWSSSEEVDAFISLPQIISPRTPSISHLSSPETATYSVILTSSENVLKPKSQSNKNYTSLMSQIRKAEFFSNKDLNNYCSENNISTLTLDFDSTFGQSLKCFDPQDSVVKNLSLNGNGWKQEADDGKEDVTHSINRACEEEVLTNIFNACDIKQKELICSSFSKGSVGVAKIIDFLRQTTSQNSEDSGLEQLWNMLDPEKRDPHVDLETFQAMMKEWMAYCGNKWEGVNHRLSSIIDDSVFEQDGIKSDGTMKMSTDITDSTSGSFEALGGDTSKGALEVSDLITYIADLHFNKQKLEEENNKFKLALENLEETNSQLSEDCTELRLRVKSAHQAIMRTNLLKEELEELKLSMNASEEQKSMIVAQSKQLETENRALILKIGILQEENIKNIMDIDRLEKKIEDLSKTETEHQMQLHTYENTLLNKDTSLQKKGLYIEELKSTIIEYGSIIENLRGDKNKLAHELQHLQQELITNGIQLNVNGECNSIISEGEKSLLYELTLAQSAENTDTERQHNAINLSSLDAMMDQEMLLLLREPEQKGVEFTTTLQKLHKEISKIATLIESCRWWVNNREITVKEKWEEQLTEFNNIMEEKLDLCILMLNILGNHKESLDQEFAKLIEILKRFRQEYFYFRKEFLASQKQLEAIKQLQEDAVNQEGILGKRLQEASQWLEDAKEQGKDRDREAHSASEKATSLLHKLEEAISEQRKLQTINTELSNTCQALQQKTRKLKTTIESLQKTLIEGEHHGLLFQSFLDEEFPHYDSLSCTDAIQQPLQEKLQRCHKLYGGQEARIHQTPLTLKHTCWYTPLLDALSLDSFTAVPTLESTPFSGVANQIHALCERPTYGEVKDGALDITRQHKCPGPTSGPNPGTNLSGYIRMNDDPSMEENGVERVCSESLLQSREYSSLPLPRHTSLTDSTITSSDPGLEILNMASCDLDSNSLCKKEEDTRTASPMTEAQDTNPAHDNTAFQDSASKDKTILNLKAKEEPETIEEHKKERASGDSVVSPLPVTTVKSVNFRQSENTSANEKEVEAEFLRLSLGFKCDWFTLEKRVKLEERSRDLAEENLKKEITNCLKLLESLTSLCEDDNQTQEIIKKLEKSIKFLSQCTARVTSRAEMLGAINQESRVSKAVEVMIQHVENLKRMYAKEHAELEELKQVLLQNERSFNPLEDDDDCQIKKRSASLNSKPPSLRRVTIASLPRNIGNAGMMTGMENNDRFSRRSSSWRILGSKQSEHRPSLPRFISTYSWADAEEEKCELKTKDDSEQPGEEIVERTRKPSLSEKKNNPSKWDVSSVYDTIASWATNLKSSIRKANKALWLSIAFIVLFAALMSFLTGRFFQKSVDAAPTQQEDSWTSLEHILWPFTRLRHNGPPPV</sequence>
<feature type="region of interest" description="Disordered" evidence="9">
    <location>
        <begin position="1064"/>
        <end position="1083"/>
    </location>
</feature>
<dbReference type="Pfam" id="PF05781">
    <property type="entry name" value="MRVI1"/>
    <property type="match status" value="1"/>
</dbReference>